<protein>
    <submittedName>
        <fullName evidence="2">Uncharacterized protein</fullName>
    </submittedName>
</protein>
<sequence>MPSPESRYRVPSGTGAAGSTERQVCHSDAPLPTSRALVHDPGSARPLEPGCRGEARVEGEHEKPAPDPSQGNPPPGNADGQVPPPPASDGKHKK</sequence>
<dbReference type="Proteomes" id="UP001500037">
    <property type="component" value="Unassembled WGS sequence"/>
</dbReference>
<dbReference type="EMBL" id="BAAALF010000160">
    <property type="protein sequence ID" value="GAA1263860.1"/>
    <property type="molecule type" value="Genomic_DNA"/>
</dbReference>
<feature type="compositionally biased region" description="Pro residues" evidence="1">
    <location>
        <begin position="71"/>
        <end position="87"/>
    </location>
</feature>
<comment type="caution">
    <text evidence="2">The sequence shown here is derived from an EMBL/GenBank/DDBJ whole genome shotgun (WGS) entry which is preliminary data.</text>
</comment>
<accession>A0ABP4HHN2</accession>
<evidence type="ECO:0000313" key="2">
    <source>
        <dbReference type="EMBL" id="GAA1263860.1"/>
    </source>
</evidence>
<organism evidence="2 3">
    <name type="scientific">Kitasatospora nipponensis</name>
    <dbReference type="NCBI Taxonomy" id="258049"/>
    <lineage>
        <taxon>Bacteria</taxon>
        <taxon>Bacillati</taxon>
        <taxon>Actinomycetota</taxon>
        <taxon>Actinomycetes</taxon>
        <taxon>Kitasatosporales</taxon>
        <taxon>Streptomycetaceae</taxon>
        <taxon>Kitasatospora</taxon>
    </lineage>
</organism>
<evidence type="ECO:0000313" key="3">
    <source>
        <dbReference type="Proteomes" id="UP001500037"/>
    </source>
</evidence>
<feature type="region of interest" description="Disordered" evidence="1">
    <location>
        <begin position="1"/>
        <end position="94"/>
    </location>
</feature>
<evidence type="ECO:0000256" key="1">
    <source>
        <dbReference type="SAM" id="MobiDB-lite"/>
    </source>
</evidence>
<proteinExistence type="predicted"/>
<keyword evidence="3" id="KW-1185">Reference proteome</keyword>
<feature type="compositionally biased region" description="Basic and acidic residues" evidence="1">
    <location>
        <begin position="51"/>
        <end position="65"/>
    </location>
</feature>
<reference evidence="3" key="1">
    <citation type="journal article" date="2019" name="Int. J. Syst. Evol. Microbiol.">
        <title>The Global Catalogue of Microorganisms (GCM) 10K type strain sequencing project: providing services to taxonomists for standard genome sequencing and annotation.</title>
        <authorList>
            <consortium name="The Broad Institute Genomics Platform"/>
            <consortium name="The Broad Institute Genome Sequencing Center for Infectious Disease"/>
            <person name="Wu L."/>
            <person name="Ma J."/>
        </authorList>
    </citation>
    <scope>NUCLEOTIDE SEQUENCE [LARGE SCALE GENOMIC DNA]</scope>
    <source>
        <strain evidence="3">JCM 13004</strain>
    </source>
</reference>
<name>A0ABP4HHN2_9ACTN</name>
<gene>
    <name evidence="2" type="ORF">GCM10009665_61720</name>
</gene>